<evidence type="ECO:0000259" key="1">
    <source>
        <dbReference type="Pfam" id="PF03372"/>
    </source>
</evidence>
<dbReference type="KEGG" id="cts:Ctha_2667"/>
<name>B3QYP3_CHLT3</name>
<dbReference type="eggNOG" id="COG0708">
    <property type="taxonomic scope" value="Bacteria"/>
</dbReference>
<dbReference type="Proteomes" id="UP000001208">
    <property type="component" value="Chromosome"/>
</dbReference>
<dbReference type="HOGENOM" id="CLU_656627_0_0_10"/>
<keyword evidence="3" id="KW-0269">Exonuclease</keyword>
<dbReference type="Pfam" id="PF03372">
    <property type="entry name" value="Exo_endo_phos"/>
    <property type="match status" value="1"/>
</dbReference>
<organism evidence="3 4">
    <name type="scientific">Chloroherpeton thalassium (strain ATCC 35110 / GB-78)</name>
    <dbReference type="NCBI Taxonomy" id="517418"/>
    <lineage>
        <taxon>Bacteria</taxon>
        <taxon>Pseudomonadati</taxon>
        <taxon>Chlorobiota</taxon>
        <taxon>Chlorobiia</taxon>
        <taxon>Chlorobiales</taxon>
        <taxon>Chloroherpetonaceae</taxon>
        <taxon>Chloroherpeton</taxon>
    </lineage>
</organism>
<dbReference type="STRING" id="517418.Ctha_2667"/>
<proteinExistence type="predicted"/>
<dbReference type="SUPFAM" id="SSF56219">
    <property type="entry name" value="DNase I-like"/>
    <property type="match status" value="1"/>
</dbReference>
<dbReference type="GO" id="GO:0004527">
    <property type="term" value="F:exonuclease activity"/>
    <property type="evidence" value="ECO:0007669"/>
    <property type="project" value="UniProtKB-KW"/>
</dbReference>
<dbReference type="OrthoDB" id="1122807at2"/>
<dbReference type="GO" id="GO:0004519">
    <property type="term" value="F:endonuclease activity"/>
    <property type="evidence" value="ECO:0007669"/>
    <property type="project" value="UniProtKB-KW"/>
</dbReference>
<evidence type="ECO:0000313" key="3">
    <source>
        <dbReference type="EMBL" id="ACF15116.1"/>
    </source>
</evidence>
<evidence type="ECO:0000259" key="2">
    <source>
        <dbReference type="Pfam" id="PF18962"/>
    </source>
</evidence>
<dbReference type="Gene3D" id="2.60.40.4070">
    <property type="match status" value="1"/>
</dbReference>
<protein>
    <submittedName>
        <fullName evidence="3">Endonuclease/exonuclease/phosphatase</fullName>
    </submittedName>
</protein>
<sequence>MKYKKILIFLCLTFFFPIVSFSQIRFKVATYNCLQLDKSGFNSRKSYFKTIINEINPDIFLTQEIKEEAAADSLLSLLNETSISFSRAPYINGPDMDNMLFYRDDVVSLISQNTIQTSPRYLWEYVVKIGSDTLRIYSCHLKASSSESDEQTRLGEVTALRNYLNELPENSEFIIVGDLNLYDNAEPAYQKLIADETNNIGRAKDWLASGSWHNSSTYASIHTQSTRTTDLGDGGSTGGLDDRFDFILTSQNLNDASRIEYVADSMTPFGNDGNLLNKDINNTANTAVSTSVADALWRASDHLPVIAEFEATTGTSSAYESTVSQPADFQLYQNYPNPFNPTTVISYYLSEVGEVSLKVYDLLGREVAKLVDERQTSGRHQATFNSANLPSGLYFYRLSFNGNVLTKKMMLVK</sequence>
<keyword evidence="4" id="KW-1185">Reference proteome</keyword>
<dbReference type="Pfam" id="PF18962">
    <property type="entry name" value="Por_Secre_tail"/>
    <property type="match status" value="1"/>
</dbReference>
<keyword evidence="3" id="KW-0540">Nuclease</keyword>
<dbReference type="Gene3D" id="3.60.10.10">
    <property type="entry name" value="Endonuclease/exonuclease/phosphatase"/>
    <property type="match status" value="1"/>
</dbReference>
<dbReference type="NCBIfam" id="TIGR04183">
    <property type="entry name" value="Por_Secre_tail"/>
    <property type="match status" value="1"/>
</dbReference>
<keyword evidence="3" id="KW-0378">Hydrolase</keyword>
<dbReference type="InterPro" id="IPR005135">
    <property type="entry name" value="Endo/exonuclease/phosphatase"/>
</dbReference>
<feature type="domain" description="Secretion system C-terminal sorting" evidence="2">
    <location>
        <begin position="335"/>
        <end position="410"/>
    </location>
</feature>
<evidence type="ECO:0000313" key="4">
    <source>
        <dbReference type="Proteomes" id="UP000001208"/>
    </source>
</evidence>
<reference evidence="3 4" key="1">
    <citation type="submission" date="2008-06" db="EMBL/GenBank/DDBJ databases">
        <title>Complete sequence of Chloroherpeton thalassium ATCC 35110.</title>
        <authorList>
            <consortium name="US DOE Joint Genome Institute"/>
            <person name="Lucas S."/>
            <person name="Copeland A."/>
            <person name="Lapidus A."/>
            <person name="Glavina del Rio T."/>
            <person name="Dalin E."/>
            <person name="Tice H."/>
            <person name="Bruce D."/>
            <person name="Goodwin L."/>
            <person name="Pitluck S."/>
            <person name="Schmutz J."/>
            <person name="Larimer F."/>
            <person name="Land M."/>
            <person name="Hauser L."/>
            <person name="Kyrpides N."/>
            <person name="Mikhailova N."/>
            <person name="Liu Z."/>
            <person name="Li T."/>
            <person name="Zhao F."/>
            <person name="Overmann J."/>
            <person name="Bryant D.A."/>
            <person name="Richardson P."/>
        </authorList>
    </citation>
    <scope>NUCLEOTIDE SEQUENCE [LARGE SCALE GENOMIC DNA]</scope>
    <source>
        <strain evidence="4">ATCC 35110 / GB-78</strain>
    </source>
</reference>
<gene>
    <name evidence="3" type="ordered locus">Ctha_2667</name>
</gene>
<dbReference type="AlphaFoldDB" id="B3QYP3"/>
<accession>B3QYP3</accession>
<dbReference type="InterPro" id="IPR026444">
    <property type="entry name" value="Secre_tail"/>
</dbReference>
<keyword evidence="3" id="KW-0255">Endonuclease</keyword>
<dbReference type="InterPro" id="IPR036691">
    <property type="entry name" value="Endo/exonu/phosph_ase_sf"/>
</dbReference>
<feature type="domain" description="Endonuclease/exonuclease/phosphatase" evidence="1">
    <location>
        <begin position="29"/>
        <end position="258"/>
    </location>
</feature>
<dbReference type="EMBL" id="CP001100">
    <property type="protein sequence ID" value="ACF15116.1"/>
    <property type="molecule type" value="Genomic_DNA"/>
</dbReference>